<keyword evidence="2" id="KW-1185">Reference proteome</keyword>
<organism evidence="1 2">
    <name type="scientific">Xenorhabdus nematophila (strain ATCC 19061 / DSM 3370 / CCUG 14189 / LMG 1036 / NCIMB 9965 / AN6)</name>
    <dbReference type="NCBI Taxonomy" id="406817"/>
    <lineage>
        <taxon>Bacteria</taxon>
        <taxon>Pseudomonadati</taxon>
        <taxon>Pseudomonadota</taxon>
        <taxon>Gammaproteobacteria</taxon>
        <taxon>Enterobacterales</taxon>
        <taxon>Morganellaceae</taxon>
        <taxon>Xenorhabdus</taxon>
    </lineage>
</organism>
<evidence type="ECO:0000313" key="1">
    <source>
        <dbReference type="EMBL" id="CBJ90211.1"/>
    </source>
</evidence>
<gene>
    <name evidence="1" type="ordered locus">XNC1_2152</name>
</gene>
<dbReference type="STRING" id="406817.XNC1_2152"/>
<name>D3VEU9_XENNA</name>
<proteinExistence type="predicted"/>
<dbReference type="KEGG" id="xne:XNC1_2152"/>
<evidence type="ECO:0000313" key="2">
    <source>
        <dbReference type="Proteomes" id="UP000008075"/>
    </source>
</evidence>
<dbReference type="AlphaFoldDB" id="D3VEU9"/>
<sequence length="39" mass="4756">MLWFIYIDVICYYKLSPDIDQKMTKSHGIMPSYKSMFNF</sequence>
<dbReference type="Proteomes" id="UP000008075">
    <property type="component" value="Chromosome"/>
</dbReference>
<dbReference type="HOGENOM" id="CLU_3319491_0_0_6"/>
<accession>D3VEU9</accession>
<protein>
    <submittedName>
        <fullName evidence="1">Uncharacterized protein</fullName>
    </submittedName>
</protein>
<reference evidence="1 2" key="1">
    <citation type="journal article" date="2011" name="PLoS ONE">
        <title>The entomopathogenic bacterial endosymbionts xenorhabdus and photorhabdus: convergent lifestyles from divergent genomes.</title>
        <authorList>
            <person name="Chaston J.M."/>
            <person name="Suen G."/>
            <person name="Tucker S.L."/>
            <person name="Andersen A.W."/>
            <person name="Bhasin A."/>
            <person name="Bode E."/>
            <person name="Bode H.B."/>
            <person name="Brachmann A.O."/>
            <person name="Cowles C.E."/>
            <person name="Cowles K.N."/>
            <person name="Darby C."/>
            <person name="de Leon L."/>
            <person name="Drace K."/>
            <person name="Du Z."/>
            <person name="Givaudan A."/>
            <person name="Herbert Tran E.E."/>
            <person name="Jewell K.A."/>
            <person name="Knack J.J."/>
            <person name="Krasomil-Osterfeld K.C."/>
            <person name="Kukor R."/>
            <person name="Lanois A."/>
            <person name="Latreille P."/>
            <person name="Leimgruber N.K."/>
            <person name="Lipke C.M."/>
            <person name="Liu R."/>
            <person name="Lu X."/>
            <person name="Martens E.C."/>
            <person name="Marri P.R."/>
            <person name="Medigue C."/>
            <person name="Menard M.L."/>
            <person name="Miller N.M."/>
            <person name="Morales-Soto N."/>
            <person name="Norton S."/>
            <person name="Ogier J.C."/>
            <person name="Orchard S.S."/>
            <person name="Park D."/>
            <person name="Park Y."/>
            <person name="Qurollo B.A."/>
            <person name="Sugar D.R."/>
            <person name="Richards G.R."/>
            <person name="Rouy Z."/>
            <person name="Slominski B."/>
            <person name="Slominski K."/>
            <person name="Snyder H."/>
            <person name="Tjaden B.C."/>
            <person name="van der Hoeven R."/>
            <person name="Welch R.D."/>
            <person name="Wheeler C."/>
            <person name="Xiang B."/>
            <person name="Barbazuk B."/>
            <person name="Gaudriault S."/>
            <person name="Goodner B."/>
            <person name="Slater S.C."/>
            <person name="Forst S."/>
            <person name="Goldman B.S."/>
            <person name="Goodrich-Blair H."/>
        </authorList>
    </citation>
    <scope>NUCLEOTIDE SEQUENCE [LARGE SCALE GENOMIC DNA]</scope>
    <source>
        <strain evidence="2">ATCC 19061 / DSM 3370 / CCUG 14189 / LMG 1036 / NCIMB 9965 / AN6</strain>
    </source>
</reference>
<dbReference type="EMBL" id="FN667742">
    <property type="protein sequence ID" value="CBJ90211.1"/>
    <property type="molecule type" value="Genomic_DNA"/>
</dbReference>